<dbReference type="PANTHER" id="PTHR21717">
    <property type="entry name" value="TELOMERIC REPEAT BINDING PROTEIN"/>
    <property type="match status" value="1"/>
</dbReference>
<keyword evidence="1" id="KW-0238">DNA-binding</keyword>
<dbReference type="EMBL" id="KZ451973">
    <property type="protein sequence ID" value="PKA56390.1"/>
    <property type="molecule type" value="Genomic_DNA"/>
</dbReference>
<dbReference type="PANTHER" id="PTHR21717:SF70">
    <property type="entry name" value="TELOMERE REPEAT-BINDING PROTEIN 2-RELATED"/>
    <property type="match status" value="1"/>
</dbReference>
<reference evidence="3 4" key="1">
    <citation type="journal article" date="2017" name="Nature">
        <title>The Apostasia genome and the evolution of orchids.</title>
        <authorList>
            <person name="Zhang G.Q."/>
            <person name="Liu K.W."/>
            <person name="Li Z."/>
            <person name="Lohaus R."/>
            <person name="Hsiao Y.Y."/>
            <person name="Niu S.C."/>
            <person name="Wang J.Y."/>
            <person name="Lin Y.C."/>
            <person name="Xu Q."/>
            <person name="Chen L.J."/>
            <person name="Yoshida K."/>
            <person name="Fujiwara S."/>
            <person name="Wang Z.W."/>
            <person name="Zhang Y.Q."/>
            <person name="Mitsuda N."/>
            <person name="Wang M."/>
            <person name="Liu G.H."/>
            <person name="Pecoraro L."/>
            <person name="Huang H.X."/>
            <person name="Xiao X.J."/>
            <person name="Lin M."/>
            <person name="Wu X.Y."/>
            <person name="Wu W.L."/>
            <person name="Chen Y.Y."/>
            <person name="Chang S.B."/>
            <person name="Sakamoto S."/>
            <person name="Ohme-Takagi M."/>
            <person name="Yagi M."/>
            <person name="Zeng S.J."/>
            <person name="Shen C.Y."/>
            <person name="Yeh C.M."/>
            <person name="Luo Y.B."/>
            <person name="Tsai W.C."/>
            <person name="Van de Peer Y."/>
            <person name="Liu Z.J."/>
        </authorList>
    </citation>
    <scope>NUCLEOTIDE SEQUENCE [LARGE SCALE GENOMIC DNA]</scope>
    <source>
        <strain evidence="4">cv. Shenzhen</strain>
        <tissue evidence="3">Stem</tissue>
    </source>
</reference>
<evidence type="ECO:0000313" key="3">
    <source>
        <dbReference type="EMBL" id="PKA56390.1"/>
    </source>
</evidence>
<dbReference type="GO" id="GO:0043565">
    <property type="term" value="F:sequence-specific DNA binding"/>
    <property type="evidence" value="ECO:0007669"/>
    <property type="project" value="UniProtKB-ARBA"/>
</dbReference>
<feature type="domain" description="Telomere repeat-binding protein 1-6-like ubiquitin-like" evidence="2">
    <location>
        <begin position="257"/>
        <end position="283"/>
    </location>
</feature>
<organism evidence="3 4">
    <name type="scientific">Apostasia shenzhenica</name>
    <dbReference type="NCBI Taxonomy" id="1088818"/>
    <lineage>
        <taxon>Eukaryota</taxon>
        <taxon>Viridiplantae</taxon>
        <taxon>Streptophyta</taxon>
        <taxon>Embryophyta</taxon>
        <taxon>Tracheophyta</taxon>
        <taxon>Spermatophyta</taxon>
        <taxon>Magnoliopsida</taxon>
        <taxon>Liliopsida</taxon>
        <taxon>Asparagales</taxon>
        <taxon>Orchidaceae</taxon>
        <taxon>Apostasioideae</taxon>
        <taxon>Apostasia</taxon>
    </lineage>
</organism>
<dbReference type="OrthoDB" id="2020981at2759"/>
<proteinExistence type="predicted"/>
<name>A0A2I0ALH1_9ASPA</name>
<accession>A0A2I0ALH1</accession>
<evidence type="ECO:0000259" key="2">
    <source>
        <dbReference type="Pfam" id="PF23603"/>
    </source>
</evidence>
<keyword evidence="4" id="KW-1185">Reference proteome</keyword>
<evidence type="ECO:0000256" key="1">
    <source>
        <dbReference type="ARBA" id="ARBA00023125"/>
    </source>
</evidence>
<dbReference type="Pfam" id="PF23603">
    <property type="entry name" value="Ubiquitin_TPR1"/>
    <property type="match status" value="1"/>
</dbReference>
<dbReference type="InterPro" id="IPR057625">
    <property type="entry name" value="TPR1-6-like_ubiquitin"/>
</dbReference>
<dbReference type="Proteomes" id="UP000236161">
    <property type="component" value="Unassembled WGS sequence"/>
</dbReference>
<sequence>MNSFFTDSERMVFENRLNFGSSGYRIPPMPRFPRSARGKRSGPKKIDDNPMCAFDLLATVAGKILAEEQREFASPLPSKCHIEGIMKPIQELEDQMDLDVKPSGIISSDSSVELFPRVDNRGARSRSFHSVRDKDDDENSSGCTNRSTVYSKAFKPHCIGDRRVRKMMASNYWKDEKAATNDGELSNDDEVKHDFRSRKLCYTRQWTQRSLFKRKKLFERCLISATSEPHASLSMAHGISCSTADQKSSLESPDHPVKLSIKSFKVPELFIEIPANATVGSLKV</sequence>
<gene>
    <name evidence="3" type="primary">TRP2</name>
    <name evidence="3" type="ORF">AXF42_Ash014893</name>
</gene>
<evidence type="ECO:0000313" key="4">
    <source>
        <dbReference type="Proteomes" id="UP000236161"/>
    </source>
</evidence>
<dbReference type="STRING" id="1088818.A0A2I0ALH1"/>
<dbReference type="AlphaFoldDB" id="A0A2I0ALH1"/>
<dbReference type="InterPro" id="IPR031105">
    <property type="entry name" value="TRP_plant"/>
</dbReference>
<protein>
    <submittedName>
        <fullName evidence="3">Telomere repeat-binding protein 2</fullName>
    </submittedName>
</protein>